<dbReference type="AlphaFoldDB" id="A0AAV9VNJ9"/>
<sequence>MDNQIPTSSTQAALTNDQNVIPTANSGRTIPAPIAMKDVEHVPSTRWAPSFASVTKIKIIKLSHMRYRHPSSGVDALITFLLDFGMEIVKRTENAIWFGGYGIDQYVYYAEIGDEKEFLGGTWEVESWDDLERASKLGSSPIVELKDAPGGGHMTTVHDPEGFPVNFICGASPRAQPTKQPAEALQVNDEFSKPRKGAFQRFEPGPAAVHKLGHFGLTIHDFELQFRWYTSNFNLVPSDILYAQDEAGNKFDVAAFLHVDRGKAYVDHHSFFFSVAAAQHVHHSSYEVHDYDSQNMGHYWLKQKGYKPVWGLGRHRLGSQIFDYWWDPNGFMVEHYIDGDLVNEDTPTGRQPAGDESLAVWSEPVPSTFLD</sequence>
<evidence type="ECO:0000313" key="3">
    <source>
        <dbReference type="EMBL" id="KAK6362576.1"/>
    </source>
</evidence>
<dbReference type="Proteomes" id="UP001373714">
    <property type="component" value="Unassembled WGS sequence"/>
</dbReference>
<gene>
    <name evidence="3" type="ORF">TWF730_000033</name>
</gene>
<dbReference type="PROSITE" id="PS51819">
    <property type="entry name" value="VOC"/>
    <property type="match status" value="1"/>
</dbReference>
<dbReference type="SUPFAM" id="SSF54593">
    <property type="entry name" value="Glyoxalase/Bleomycin resistance protein/Dihydroxybiphenyl dioxygenase"/>
    <property type="match status" value="1"/>
</dbReference>
<dbReference type="GO" id="GO:0005739">
    <property type="term" value="C:mitochondrion"/>
    <property type="evidence" value="ECO:0007669"/>
    <property type="project" value="TreeGrafter"/>
</dbReference>
<comment type="caution">
    <text evidence="3">The sequence shown here is derived from an EMBL/GenBank/DDBJ whole genome shotgun (WGS) entry which is preliminary data.</text>
</comment>
<dbReference type="Gene3D" id="3.10.180.10">
    <property type="entry name" value="2,3-Dihydroxybiphenyl 1,2-Dioxygenase, domain 1"/>
    <property type="match status" value="2"/>
</dbReference>
<accession>A0AAV9VNJ9</accession>
<dbReference type="InterPro" id="IPR029068">
    <property type="entry name" value="Glyas_Bleomycin-R_OHBP_Dase"/>
</dbReference>
<dbReference type="PANTHER" id="PTHR43048:SF3">
    <property type="entry name" value="METHYLMALONYL-COA EPIMERASE, MITOCHONDRIAL"/>
    <property type="match status" value="1"/>
</dbReference>
<dbReference type="InterPro" id="IPR051785">
    <property type="entry name" value="MMCE/EMCE_epimerase"/>
</dbReference>
<evidence type="ECO:0000256" key="1">
    <source>
        <dbReference type="ARBA" id="ARBA00022723"/>
    </source>
</evidence>
<feature type="domain" description="VOC" evidence="2">
    <location>
        <begin position="211"/>
        <end position="338"/>
    </location>
</feature>
<keyword evidence="1" id="KW-0479">Metal-binding</keyword>
<protein>
    <recommendedName>
        <fullName evidence="2">VOC domain-containing protein</fullName>
    </recommendedName>
</protein>
<keyword evidence="4" id="KW-1185">Reference proteome</keyword>
<dbReference type="FunFam" id="3.10.180.10:FF:000034">
    <property type="entry name" value="Glyoxalase/Bleomycin resistance protein/Dihydroxybiphenyl dioxygenase"/>
    <property type="match status" value="1"/>
</dbReference>
<reference evidence="3 4" key="1">
    <citation type="submission" date="2019-10" db="EMBL/GenBank/DDBJ databases">
        <authorList>
            <person name="Palmer J.M."/>
        </authorList>
    </citation>
    <scope>NUCLEOTIDE SEQUENCE [LARGE SCALE GENOMIC DNA]</scope>
    <source>
        <strain evidence="3 4">TWF730</strain>
    </source>
</reference>
<dbReference type="InterPro" id="IPR037523">
    <property type="entry name" value="VOC_core"/>
</dbReference>
<dbReference type="GO" id="GO:0046872">
    <property type="term" value="F:metal ion binding"/>
    <property type="evidence" value="ECO:0007669"/>
    <property type="project" value="UniProtKB-KW"/>
</dbReference>
<dbReference type="GO" id="GO:0004493">
    <property type="term" value="F:methylmalonyl-CoA epimerase activity"/>
    <property type="evidence" value="ECO:0007669"/>
    <property type="project" value="TreeGrafter"/>
</dbReference>
<dbReference type="GO" id="GO:0046491">
    <property type="term" value="P:L-methylmalonyl-CoA metabolic process"/>
    <property type="evidence" value="ECO:0007669"/>
    <property type="project" value="TreeGrafter"/>
</dbReference>
<name>A0AAV9VNJ9_9PEZI</name>
<evidence type="ECO:0000313" key="4">
    <source>
        <dbReference type="Proteomes" id="UP001373714"/>
    </source>
</evidence>
<evidence type="ECO:0000259" key="2">
    <source>
        <dbReference type="PROSITE" id="PS51819"/>
    </source>
</evidence>
<dbReference type="EMBL" id="JAVHNS010000001">
    <property type="protein sequence ID" value="KAK6362576.1"/>
    <property type="molecule type" value="Genomic_DNA"/>
</dbReference>
<organism evidence="3 4">
    <name type="scientific">Orbilia blumenaviensis</name>
    <dbReference type="NCBI Taxonomy" id="1796055"/>
    <lineage>
        <taxon>Eukaryota</taxon>
        <taxon>Fungi</taxon>
        <taxon>Dikarya</taxon>
        <taxon>Ascomycota</taxon>
        <taxon>Pezizomycotina</taxon>
        <taxon>Orbiliomycetes</taxon>
        <taxon>Orbiliales</taxon>
        <taxon>Orbiliaceae</taxon>
        <taxon>Orbilia</taxon>
    </lineage>
</organism>
<proteinExistence type="predicted"/>
<dbReference type="PANTHER" id="PTHR43048">
    <property type="entry name" value="METHYLMALONYL-COA EPIMERASE"/>
    <property type="match status" value="1"/>
</dbReference>